<protein>
    <recommendedName>
        <fullName evidence="10">Cytochrome P450</fullName>
    </recommendedName>
</protein>
<keyword evidence="2 5" id="KW-0479">Metal-binding</keyword>
<keyword evidence="4 5" id="KW-0408">Iron</keyword>
<proteinExistence type="inferred from homology"/>
<keyword evidence="7" id="KW-0812">Transmembrane</keyword>
<keyword evidence="7" id="KW-0472">Membrane</keyword>
<feature type="binding site" description="axial binding residue" evidence="5">
    <location>
        <position position="446"/>
    </location>
    <ligand>
        <name>heme</name>
        <dbReference type="ChEBI" id="CHEBI:30413"/>
    </ligand>
    <ligandPart>
        <name>Fe</name>
        <dbReference type="ChEBI" id="CHEBI:18248"/>
    </ligandPart>
</feature>
<keyword evidence="6" id="KW-0503">Monooxygenase</keyword>
<dbReference type="Gene3D" id="1.10.630.10">
    <property type="entry name" value="Cytochrome P450"/>
    <property type="match status" value="1"/>
</dbReference>
<dbReference type="InterPro" id="IPR002401">
    <property type="entry name" value="Cyt_P450_E_grp-I"/>
</dbReference>
<dbReference type="GO" id="GO:0020037">
    <property type="term" value="F:heme binding"/>
    <property type="evidence" value="ECO:0007669"/>
    <property type="project" value="InterPro"/>
</dbReference>
<dbReference type="GO" id="GO:0005506">
    <property type="term" value="F:iron ion binding"/>
    <property type="evidence" value="ECO:0007669"/>
    <property type="project" value="InterPro"/>
</dbReference>
<evidence type="ECO:0000313" key="8">
    <source>
        <dbReference type="EMBL" id="PIA50592.1"/>
    </source>
</evidence>
<comment type="similarity">
    <text evidence="1 6">Belongs to the cytochrome P450 family.</text>
</comment>
<dbReference type="PANTHER" id="PTHR47950">
    <property type="entry name" value="CYTOCHROME P450, FAMILY 76, SUBFAMILY C, POLYPEPTIDE 5-RELATED"/>
    <property type="match status" value="1"/>
</dbReference>
<dbReference type="Proteomes" id="UP000230069">
    <property type="component" value="Unassembled WGS sequence"/>
</dbReference>
<keyword evidence="7" id="KW-1133">Transmembrane helix</keyword>
<dbReference type="InterPro" id="IPR036396">
    <property type="entry name" value="Cyt_P450_sf"/>
</dbReference>
<name>A0A2G5E481_AQUCA</name>
<dbReference type="FunFam" id="1.10.630.10:FF:000007">
    <property type="entry name" value="Cytochrome P450 76C4"/>
    <property type="match status" value="1"/>
</dbReference>
<dbReference type="Pfam" id="PF00067">
    <property type="entry name" value="p450"/>
    <property type="match status" value="1"/>
</dbReference>
<dbReference type="InterPro" id="IPR001128">
    <property type="entry name" value="Cyt_P450"/>
</dbReference>
<dbReference type="PANTHER" id="PTHR47950:SF14">
    <property type="entry name" value="CYTOCHROME P450 76A2-LIKE ISOFORM X1"/>
    <property type="match status" value="1"/>
</dbReference>
<evidence type="ECO:0000256" key="5">
    <source>
        <dbReference type="PIRSR" id="PIRSR602401-1"/>
    </source>
</evidence>
<organism evidence="8 9">
    <name type="scientific">Aquilegia coerulea</name>
    <name type="common">Rocky mountain columbine</name>
    <dbReference type="NCBI Taxonomy" id="218851"/>
    <lineage>
        <taxon>Eukaryota</taxon>
        <taxon>Viridiplantae</taxon>
        <taxon>Streptophyta</taxon>
        <taxon>Embryophyta</taxon>
        <taxon>Tracheophyta</taxon>
        <taxon>Spermatophyta</taxon>
        <taxon>Magnoliopsida</taxon>
        <taxon>Ranunculales</taxon>
        <taxon>Ranunculaceae</taxon>
        <taxon>Thalictroideae</taxon>
        <taxon>Aquilegia</taxon>
    </lineage>
</organism>
<dbReference type="InParanoid" id="A0A2G5E481"/>
<dbReference type="GO" id="GO:0004497">
    <property type="term" value="F:monooxygenase activity"/>
    <property type="evidence" value="ECO:0007669"/>
    <property type="project" value="UniProtKB-KW"/>
</dbReference>
<accession>A0A2G5E481</accession>
<dbReference type="GO" id="GO:0016705">
    <property type="term" value="F:oxidoreductase activity, acting on paired donors, with incorporation or reduction of molecular oxygen"/>
    <property type="evidence" value="ECO:0007669"/>
    <property type="project" value="InterPro"/>
</dbReference>
<evidence type="ECO:0000256" key="4">
    <source>
        <dbReference type="ARBA" id="ARBA00023004"/>
    </source>
</evidence>
<dbReference type="EMBL" id="KZ305029">
    <property type="protein sequence ID" value="PIA50592.1"/>
    <property type="molecule type" value="Genomic_DNA"/>
</dbReference>
<evidence type="ECO:0000256" key="1">
    <source>
        <dbReference type="ARBA" id="ARBA00010617"/>
    </source>
</evidence>
<dbReference type="PRINTS" id="PR00463">
    <property type="entry name" value="EP450I"/>
</dbReference>
<evidence type="ECO:0000256" key="2">
    <source>
        <dbReference type="ARBA" id="ARBA00022723"/>
    </source>
</evidence>
<dbReference type="SUPFAM" id="SSF48264">
    <property type="entry name" value="Cytochrome P450"/>
    <property type="match status" value="1"/>
</dbReference>
<evidence type="ECO:0008006" key="10">
    <source>
        <dbReference type="Google" id="ProtNLM"/>
    </source>
</evidence>
<evidence type="ECO:0000256" key="6">
    <source>
        <dbReference type="RuleBase" id="RU000461"/>
    </source>
</evidence>
<feature type="transmembrane region" description="Helical" evidence="7">
    <location>
        <begin position="6"/>
        <end position="22"/>
    </location>
</feature>
<dbReference type="CDD" id="cd11073">
    <property type="entry name" value="CYP76-like"/>
    <property type="match status" value="1"/>
</dbReference>
<dbReference type="OrthoDB" id="548633at2759"/>
<comment type="cofactor">
    <cofactor evidence="5">
        <name>heme</name>
        <dbReference type="ChEBI" id="CHEBI:30413"/>
    </cofactor>
</comment>
<evidence type="ECO:0000256" key="3">
    <source>
        <dbReference type="ARBA" id="ARBA00023002"/>
    </source>
</evidence>
<dbReference type="GO" id="GO:0044550">
    <property type="term" value="P:secondary metabolite biosynthetic process"/>
    <property type="evidence" value="ECO:0007669"/>
    <property type="project" value="UniProtKB-ARBA"/>
</dbReference>
<keyword evidence="3 6" id="KW-0560">Oxidoreductase</keyword>
<keyword evidence="5 6" id="KW-0349">Heme</keyword>
<reference evidence="8 9" key="1">
    <citation type="submission" date="2017-09" db="EMBL/GenBank/DDBJ databases">
        <title>WGS assembly of Aquilegia coerulea Goldsmith.</title>
        <authorList>
            <person name="Hodges S."/>
            <person name="Kramer E."/>
            <person name="Nordborg M."/>
            <person name="Tomkins J."/>
            <person name="Borevitz J."/>
            <person name="Derieg N."/>
            <person name="Yan J."/>
            <person name="Mihaltcheva S."/>
            <person name="Hayes R.D."/>
            <person name="Rokhsar D."/>
        </authorList>
    </citation>
    <scope>NUCLEOTIDE SEQUENCE [LARGE SCALE GENOMIC DNA]</scope>
    <source>
        <strain evidence="9">cv. Goldsmith</strain>
    </source>
</reference>
<sequence length="513" mass="58481">MGWTLAYTIWSCIWLGVVLLLIKEMFLLRYKKQLPPGPPGWPVIGNLFNLHGAPHHSLASLSKKYGPVLWLRFGFVNTMVISSADAAMELFKNHDLTFADRKSNEVMRVDGFDQGLISLCQYGPYWRMLRRIYATELFSSKRIKATETLRANCVDKLKKWICEEGQKKVAIEIARFVALGSFNVISNATLSKDNIIDPQSKDGTEFFGSINRAIELCGKPNVADFFPFLRWLDPQGIKKNTQGAIVQPLNFATGFLKERIEWQKSHITSRKDFLDLMLEFQGNEKDGEPTKLSEKNISILILGLFIASTDTTSTTIEWAMSELLHNPNIMRNVQAELDQVVGKSRKVEESDIGKLQYLQAVVKETLRLHPPVPLLVPRRARKNTVFMGYSIPKDTQLLVNVWAIGRDPVSWDDPLSFNPERFLNSSVDYKGQHFQFLPFGAGRRMCAGIMLAERMLHLVLGSLIHSFEWSLEDGITPETIDMRERFGITLRKADPLKAMLKERMAQLNPYKQI</sequence>
<dbReference type="STRING" id="218851.A0A2G5E481"/>
<evidence type="ECO:0000313" key="9">
    <source>
        <dbReference type="Proteomes" id="UP000230069"/>
    </source>
</evidence>
<keyword evidence="9" id="KW-1185">Reference proteome</keyword>
<evidence type="ECO:0000256" key="7">
    <source>
        <dbReference type="SAM" id="Phobius"/>
    </source>
</evidence>
<dbReference type="PRINTS" id="PR00385">
    <property type="entry name" value="P450"/>
</dbReference>
<dbReference type="AlphaFoldDB" id="A0A2G5E481"/>
<gene>
    <name evidence="8" type="ORF">AQUCO_01200057v1</name>
</gene>
<dbReference type="InterPro" id="IPR017972">
    <property type="entry name" value="Cyt_P450_CS"/>
</dbReference>
<dbReference type="PROSITE" id="PS00086">
    <property type="entry name" value="CYTOCHROME_P450"/>
    <property type="match status" value="1"/>
</dbReference>